<protein>
    <submittedName>
        <fullName evidence="3">5'-nucleotidase C-terminal domain-containing protein</fullName>
    </submittedName>
</protein>
<reference evidence="3" key="1">
    <citation type="journal article" date="2023" name="ISME J.">
        <title>Emergence of putative energy parasites within Clostridia revealed by genome analysis of a novel endosymbiotic clade.</title>
        <authorList>
            <person name="Takahashi K."/>
            <person name="Kuwahara H."/>
            <person name="Horikawa Y."/>
            <person name="Izawa K."/>
            <person name="Kato D."/>
            <person name="Inagaki T."/>
            <person name="Yuki M."/>
            <person name="Ohkuma M."/>
            <person name="Hongoh Y."/>
        </authorList>
    </citation>
    <scope>NUCLEOTIDE SEQUENCE</scope>
    <source>
        <strain evidence="3">CfP3-15</strain>
    </source>
</reference>
<dbReference type="SUPFAM" id="SSF56300">
    <property type="entry name" value="Metallo-dependent phosphatases"/>
    <property type="match status" value="1"/>
</dbReference>
<dbReference type="AlphaFoldDB" id="A0AA48I2B6"/>
<accession>A0AA48I2B6</accession>
<dbReference type="InterPro" id="IPR008334">
    <property type="entry name" value="5'-Nucleotdase_C"/>
</dbReference>
<keyword evidence="1" id="KW-0812">Transmembrane</keyword>
<dbReference type="Gene3D" id="3.60.21.10">
    <property type="match status" value="1"/>
</dbReference>
<evidence type="ECO:0000313" key="3">
    <source>
        <dbReference type="EMBL" id="BED91627.1"/>
    </source>
</evidence>
<organism evidence="3">
    <name type="scientific">Candidatus Improbicoccus pseudotrichonymphae</name>
    <dbReference type="NCBI Taxonomy" id="3033792"/>
    <lineage>
        <taxon>Bacteria</taxon>
        <taxon>Bacillati</taxon>
        <taxon>Bacillota</taxon>
        <taxon>Clostridia</taxon>
        <taxon>Candidatus Improbicoccus</taxon>
    </lineage>
</organism>
<dbReference type="GO" id="GO:0009166">
    <property type="term" value="P:nucleotide catabolic process"/>
    <property type="evidence" value="ECO:0007669"/>
    <property type="project" value="InterPro"/>
</dbReference>
<dbReference type="EMBL" id="AP027924">
    <property type="protein sequence ID" value="BED91627.1"/>
    <property type="molecule type" value="Genomic_DNA"/>
</dbReference>
<dbReference type="PANTHER" id="PTHR11575">
    <property type="entry name" value="5'-NUCLEOTIDASE-RELATED"/>
    <property type="match status" value="1"/>
</dbReference>
<dbReference type="Proteomes" id="UP001337580">
    <property type="component" value="Chromosome"/>
</dbReference>
<dbReference type="InterPro" id="IPR029052">
    <property type="entry name" value="Metallo-depent_PP-like"/>
</dbReference>
<name>A0AA48I2B6_9FIRM</name>
<keyword evidence="1" id="KW-1133">Transmembrane helix</keyword>
<dbReference type="SUPFAM" id="SSF55816">
    <property type="entry name" value="5'-nucleotidase (syn. UDP-sugar hydrolase), C-terminal domain"/>
    <property type="match status" value="1"/>
</dbReference>
<dbReference type="Pfam" id="PF02872">
    <property type="entry name" value="5_nucleotid_C"/>
    <property type="match status" value="1"/>
</dbReference>
<dbReference type="PANTHER" id="PTHR11575:SF24">
    <property type="entry name" value="5'-NUCLEOTIDASE"/>
    <property type="match status" value="1"/>
</dbReference>
<gene>
    <name evidence="3" type="ORF">CfP315_0130</name>
</gene>
<keyword evidence="1" id="KW-0472">Membrane</keyword>
<dbReference type="Gene3D" id="3.90.780.10">
    <property type="entry name" value="5'-Nucleotidase, C-terminal domain"/>
    <property type="match status" value="1"/>
</dbReference>
<evidence type="ECO:0000256" key="1">
    <source>
        <dbReference type="SAM" id="Phobius"/>
    </source>
</evidence>
<dbReference type="KEGG" id="ips:CfP315_0130"/>
<feature type="transmembrane region" description="Helical" evidence="1">
    <location>
        <begin position="712"/>
        <end position="729"/>
    </location>
</feature>
<dbReference type="InterPro" id="IPR006179">
    <property type="entry name" value="5_nucleotidase/apyrase"/>
</dbReference>
<feature type="domain" description="5'-Nucleotidase C-terminal" evidence="2">
    <location>
        <begin position="310"/>
        <end position="476"/>
    </location>
</feature>
<proteinExistence type="predicted"/>
<sequence length="741" mass="83584">MFFCFHVGLPCTFCALNGREVVVLHTGGIHGQIESKRNDNKLEKIGLDIVKNVKDSFPNSVLVDAGNAIQGSFLGKCEKGSKIINLMNLVGYDIAGLGDQDFENGVNEVKNMAKKANFQILSANLKNEKNKVFLDGINGSNGANLIKEINGIRIGFFGITTSGTKNATPPSKLKGISFEDELECSKQQVKNLKYKKKVDVIIGIMNSDDEIFNKITAGAIAESIGKDLNIIINGHRETSIENINGVTILQAGEELSGIGCIKISFKNNKLNIETKPIRTEEAGSMFKSDVNIERHINGYLNEINSQSEKVIGKTQNSLFGGIFLNKNINCFFETPMGNLVCDSMVWRIEKLVDNDLKKFKNLHIVAYEKGSSIKKSINKGYITMSNLLESLPLDNKLTCQIISPKDLFSLLEKGFGKIKLPDRKNGCFTGNFGEFPQVSGIKIEYDITKKAYDYEKDAGGNRVVNLFLTDKHGKEIERLSREDDKPKILFLCDDYVLHEFPSISSKEIIYKEDKNLSNTLSEYILHLTLENNRGFECPFSKKRIVMKNYKNYRFDAELILKKSGEILPLTQIEIKIDDKHGKKYFTDKNGKIFLRNLDGGPHKILAKYGNDIQETLVSNFGDLKNIEVVFDGVSSGDDYEKVSNIIGQIPYNITKEDIDFINFARTSYDLLEQEFKEMVFNYPKLENAEKEILKIRGNVFTEFFPNNNIKKIASLFFLIISFALLVYIFKKYKNKLKIMGE</sequence>
<evidence type="ECO:0000259" key="2">
    <source>
        <dbReference type="Pfam" id="PF02872"/>
    </source>
</evidence>
<dbReference type="GO" id="GO:0016787">
    <property type="term" value="F:hydrolase activity"/>
    <property type="evidence" value="ECO:0007669"/>
    <property type="project" value="InterPro"/>
</dbReference>
<dbReference type="InterPro" id="IPR036907">
    <property type="entry name" value="5'-Nucleotdase_C_sf"/>
</dbReference>